<sequence>MDDSRIGSHCSIPSQEEVAPNRNKIGAAAERAIGGEGR</sequence>
<dbReference type="AlphaFoldDB" id="A0A292ZKU0"/>
<organism evidence="2 3">
    <name type="scientific">Sphingobium fuliginis (strain ATCC 27551)</name>
    <dbReference type="NCBI Taxonomy" id="336203"/>
    <lineage>
        <taxon>Bacteria</taxon>
        <taxon>Pseudomonadati</taxon>
        <taxon>Pseudomonadota</taxon>
        <taxon>Alphaproteobacteria</taxon>
        <taxon>Sphingomonadales</taxon>
        <taxon>Sphingomonadaceae</taxon>
        <taxon>Sphingobium</taxon>
    </lineage>
</organism>
<evidence type="ECO:0000313" key="3">
    <source>
        <dbReference type="Proteomes" id="UP000221538"/>
    </source>
</evidence>
<proteinExistence type="predicted"/>
<dbReference type="Proteomes" id="UP000221538">
    <property type="component" value="Unassembled WGS sequence"/>
</dbReference>
<name>A0A292ZKU0_SPHSA</name>
<reference evidence="2 3" key="1">
    <citation type="journal article" date="2013" name="Biodegradation">
        <title>Occurrence of 4-tert-butylphenol (4-t-BP) biodegradation in an aquatic sample caused by the presence of Spirodela polyrrhiza and isolation of a 4-t-BP-utilizing bacterium.</title>
        <authorList>
            <person name="Ogata Y."/>
            <person name="Toyama T."/>
            <person name="Yu N."/>
            <person name="Wang X."/>
            <person name="Sei K."/>
            <person name="Ike M."/>
        </authorList>
    </citation>
    <scope>NUCLEOTIDE SEQUENCE [LARGE SCALE GENOMIC DNA]</scope>
    <source>
        <strain evidence="2 3">OMI</strain>
    </source>
</reference>
<reference evidence="2 3" key="2">
    <citation type="journal article" date="2013" name="Environ. Sci. Technol.">
        <title>The 4-tert-butylphenol-utilizing bacterium Sphingobium fuliginis OMI can degrade bisphenols via phenolic ring hydroxylation and meta-cleavage pathway.</title>
        <authorList>
            <person name="Ogata Y."/>
            <person name="Goda S."/>
            <person name="Toyama T."/>
            <person name="Sei K."/>
            <person name="Ike M."/>
        </authorList>
    </citation>
    <scope>NUCLEOTIDE SEQUENCE [LARGE SCALE GENOMIC DNA]</scope>
    <source>
        <strain evidence="2 3">OMI</strain>
    </source>
</reference>
<dbReference type="EMBL" id="BEWI01000032">
    <property type="protein sequence ID" value="GAY23564.1"/>
    <property type="molecule type" value="Genomic_DNA"/>
</dbReference>
<accession>A0A292ZKU0</accession>
<feature type="region of interest" description="Disordered" evidence="1">
    <location>
        <begin position="1"/>
        <end position="38"/>
    </location>
</feature>
<evidence type="ECO:0000313" key="2">
    <source>
        <dbReference type="EMBL" id="GAY23564.1"/>
    </source>
</evidence>
<comment type="caution">
    <text evidence="2">The sequence shown here is derived from an EMBL/GenBank/DDBJ whole genome shotgun (WGS) entry which is preliminary data.</text>
</comment>
<gene>
    <name evidence="2" type="ORF">SFOMI_4142</name>
</gene>
<evidence type="ECO:0000256" key="1">
    <source>
        <dbReference type="SAM" id="MobiDB-lite"/>
    </source>
</evidence>
<protein>
    <submittedName>
        <fullName evidence="2">Uncharacterized protein</fullName>
    </submittedName>
</protein>